<proteinExistence type="predicted"/>
<sequence length="68" mass="7824">MEALRQRLIGLRQKEGLLQRDVADQLHIDRSTYSYYERGKTNPPLDILIKLADYFGVSLDYLAGRDGP</sequence>
<keyword evidence="1" id="KW-0238">DNA-binding</keyword>
<evidence type="ECO:0000259" key="2">
    <source>
        <dbReference type="PROSITE" id="PS50943"/>
    </source>
</evidence>
<dbReference type="InterPro" id="IPR001387">
    <property type="entry name" value="Cro/C1-type_HTH"/>
</dbReference>
<organism evidence="3 4">
    <name type="scientific">Solibaculum intestinale</name>
    <dbReference type="NCBI Taxonomy" id="3133165"/>
    <lineage>
        <taxon>Bacteria</taxon>
        <taxon>Bacillati</taxon>
        <taxon>Bacillota</taxon>
        <taxon>Clostridia</taxon>
        <taxon>Eubacteriales</taxon>
        <taxon>Oscillospiraceae</taxon>
        <taxon>Solibaculum</taxon>
    </lineage>
</organism>
<dbReference type="Proteomes" id="UP001489509">
    <property type="component" value="Unassembled WGS sequence"/>
</dbReference>
<name>A0ABV1E0H7_9FIRM</name>
<dbReference type="CDD" id="cd00093">
    <property type="entry name" value="HTH_XRE"/>
    <property type="match status" value="1"/>
</dbReference>
<dbReference type="RefSeq" id="WP_349219531.1">
    <property type="nucleotide sequence ID" value="NZ_JBBMFD010000012.1"/>
</dbReference>
<dbReference type="SUPFAM" id="SSF47413">
    <property type="entry name" value="lambda repressor-like DNA-binding domains"/>
    <property type="match status" value="1"/>
</dbReference>
<evidence type="ECO:0000313" key="3">
    <source>
        <dbReference type="EMBL" id="MEQ2440814.1"/>
    </source>
</evidence>
<dbReference type="InterPro" id="IPR010982">
    <property type="entry name" value="Lambda_DNA-bd_dom_sf"/>
</dbReference>
<feature type="domain" description="HTH cro/C1-type" evidence="2">
    <location>
        <begin position="8"/>
        <end position="62"/>
    </location>
</feature>
<keyword evidence="4" id="KW-1185">Reference proteome</keyword>
<evidence type="ECO:0000313" key="4">
    <source>
        <dbReference type="Proteomes" id="UP001489509"/>
    </source>
</evidence>
<dbReference type="PANTHER" id="PTHR46558:SF11">
    <property type="entry name" value="HTH-TYPE TRANSCRIPTIONAL REGULATOR XRE"/>
    <property type="match status" value="1"/>
</dbReference>
<protein>
    <submittedName>
        <fullName evidence="3">Helix-turn-helix transcriptional regulator</fullName>
    </submittedName>
</protein>
<dbReference type="Pfam" id="PF01381">
    <property type="entry name" value="HTH_3"/>
    <property type="match status" value="1"/>
</dbReference>
<dbReference type="Gene3D" id="1.10.260.40">
    <property type="entry name" value="lambda repressor-like DNA-binding domains"/>
    <property type="match status" value="1"/>
</dbReference>
<evidence type="ECO:0000256" key="1">
    <source>
        <dbReference type="ARBA" id="ARBA00023125"/>
    </source>
</evidence>
<reference evidence="3 4" key="1">
    <citation type="submission" date="2024-03" db="EMBL/GenBank/DDBJ databases">
        <title>Human intestinal bacterial collection.</title>
        <authorList>
            <person name="Pauvert C."/>
            <person name="Hitch T.C.A."/>
            <person name="Clavel T."/>
        </authorList>
    </citation>
    <scope>NUCLEOTIDE SEQUENCE [LARGE SCALE GENOMIC DNA]</scope>
    <source>
        <strain evidence="3 4">CLA-JM-H44</strain>
    </source>
</reference>
<accession>A0ABV1E0H7</accession>
<dbReference type="SMART" id="SM00530">
    <property type="entry name" value="HTH_XRE"/>
    <property type="match status" value="1"/>
</dbReference>
<dbReference type="PANTHER" id="PTHR46558">
    <property type="entry name" value="TRACRIPTIONAL REGULATORY PROTEIN-RELATED-RELATED"/>
    <property type="match status" value="1"/>
</dbReference>
<comment type="caution">
    <text evidence="3">The sequence shown here is derived from an EMBL/GenBank/DDBJ whole genome shotgun (WGS) entry which is preliminary data.</text>
</comment>
<gene>
    <name evidence="3" type="ORF">WMO26_08265</name>
</gene>
<dbReference type="EMBL" id="JBBMFD010000012">
    <property type="protein sequence ID" value="MEQ2440814.1"/>
    <property type="molecule type" value="Genomic_DNA"/>
</dbReference>
<dbReference type="PROSITE" id="PS50943">
    <property type="entry name" value="HTH_CROC1"/>
    <property type="match status" value="1"/>
</dbReference>